<accession>A0ABP0G506</accession>
<dbReference type="SUPFAM" id="SSF56672">
    <property type="entry name" value="DNA/RNA polymerases"/>
    <property type="match status" value="1"/>
</dbReference>
<sequence>MITTTMINNQTCVMINGHIGADFRVERGLRQGDPLSLYLFLLAMEPVIIALNKNTAIQGLHLPASGGKVVKTIAYADDTTLVLQDEQSVSQAFFVLGEYLTATGIKVNFSKVTALKLGRKQSKNSQLPTLSWVDSINVLNVPYGKPQAITDWLENKVRSMRLKVSNFSKFRSTYDVKSLM</sequence>
<evidence type="ECO:0000313" key="2">
    <source>
        <dbReference type="EMBL" id="CAK8685968.1"/>
    </source>
</evidence>
<evidence type="ECO:0000313" key="3">
    <source>
        <dbReference type="Proteomes" id="UP001642483"/>
    </source>
</evidence>
<keyword evidence="3" id="KW-1185">Reference proteome</keyword>
<dbReference type="InterPro" id="IPR043502">
    <property type="entry name" value="DNA/RNA_pol_sf"/>
</dbReference>
<organism evidence="2 3">
    <name type="scientific">Clavelina lepadiformis</name>
    <name type="common">Light-bulb sea squirt</name>
    <name type="synonym">Ascidia lepadiformis</name>
    <dbReference type="NCBI Taxonomy" id="159417"/>
    <lineage>
        <taxon>Eukaryota</taxon>
        <taxon>Metazoa</taxon>
        <taxon>Chordata</taxon>
        <taxon>Tunicata</taxon>
        <taxon>Ascidiacea</taxon>
        <taxon>Aplousobranchia</taxon>
        <taxon>Clavelinidae</taxon>
        <taxon>Clavelina</taxon>
    </lineage>
</organism>
<gene>
    <name evidence="2" type="ORF">CVLEPA_LOCUS17886</name>
</gene>
<dbReference type="PANTHER" id="PTHR31635:SF196">
    <property type="entry name" value="REVERSE TRANSCRIPTASE DOMAIN-CONTAINING PROTEIN-RELATED"/>
    <property type="match status" value="1"/>
</dbReference>
<dbReference type="EMBL" id="CAWYQH010000101">
    <property type="protein sequence ID" value="CAK8685968.1"/>
    <property type="molecule type" value="Genomic_DNA"/>
</dbReference>
<comment type="caution">
    <text evidence="2">The sequence shown here is derived from an EMBL/GenBank/DDBJ whole genome shotgun (WGS) entry which is preliminary data.</text>
</comment>
<reference evidence="2 3" key="1">
    <citation type="submission" date="2024-02" db="EMBL/GenBank/DDBJ databases">
        <authorList>
            <person name="Daric V."/>
            <person name="Darras S."/>
        </authorList>
    </citation>
    <scope>NUCLEOTIDE SEQUENCE [LARGE SCALE GENOMIC DNA]</scope>
</reference>
<dbReference type="PROSITE" id="PS50878">
    <property type="entry name" value="RT_POL"/>
    <property type="match status" value="1"/>
</dbReference>
<evidence type="ECO:0000259" key="1">
    <source>
        <dbReference type="PROSITE" id="PS50878"/>
    </source>
</evidence>
<dbReference type="InterPro" id="IPR000477">
    <property type="entry name" value="RT_dom"/>
</dbReference>
<proteinExistence type="predicted"/>
<protein>
    <recommendedName>
        <fullName evidence="1">Reverse transcriptase domain-containing protein</fullName>
    </recommendedName>
</protein>
<dbReference type="Pfam" id="PF00078">
    <property type="entry name" value="RVT_1"/>
    <property type="match status" value="1"/>
</dbReference>
<dbReference type="PANTHER" id="PTHR31635">
    <property type="entry name" value="REVERSE TRANSCRIPTASE DOMAIN-CONTAINING PROTEIN-RELATED"/>
    <property type="match status" value="1"/>
</dbReference>
<dbReference type="Proteomes" id="UP001642483">
    <property type="component" value="Unassembled WGS sequence"/>
</dbReference>
<name>A0ABP0G506_CLALP</name>
<feature type="domain" description="Reverse transcriptase" evidence="1">
    <location>
        <begin position="1"/>
        <end position="137"/>
    </location>
</feature>